<keyword evidence="3 7" id="KW-1133">Transmembrane helix</keyword>
<evidence type="ECO:0000256" key="2">
    <source>
        <dbReference type="ARBA" id="ARBA00022692"/>
    </source>
</evidence>
<dbReference type="GO" id="GO:0000139">
    <property type="term" value="C:Golgi membrane"/>
    <property type="evidence" value="ECO:0007669"/>
    <property type="project" value="UniProtKB-SubCell"/>
</dbReference>
<dbReference type="InterPro" id="IPR045176">
    <property type="entry name" value="Got1"/>
</dbReference>
<evidence type="ECO:0000256" key="5">
    <source>
        <dbReference type="ARBA" id="ARBA00023136"/>
    </source>
</evidence>
<proteinExistence type="inferred from homology"/>
<dbReference type="PANTHER" id="PTHR21493">
    <property type="entry name" value="CGI-141-RELATED/LIPASE CONTAINING PROTEIN"/>
    <property type="match status" value="1"/>
</dbReference>
<accession>A0A2V0P2B4</accession>
<dbReference type="Pfam" id="PF04178">
    <property type="entry name" value="Got1"/>
    <property type="match status" value="1"/>
</dbReference>
<sequence length="149" mass="16536">MVVSSWLNDQRKIGLGLAAFGLLFTVLGVMLFFDRGLLAMGNLLFLAGMTLTIGVQATLQFFTRKKHRQATFYLGGAILVVVGWTMVGLALEAYGFWLLFCEFLPTVLSYGRRLPLVGRALEVPWLRTLYNKAAAMGGLPKTMDDARNR</sequence>
<evidence type="ECO:0000256" key="4">
    <source>
        <dbReference type="ARBA" id="ARBA00023034"/>
    </source>
</evidence>
<keyword evidence="9" id="KW-1185">Reference proteome</keyword>
<feature type="transmembrane region" description="Helical" evidence="7">
    <location>
        <begin position="39"/>
        <end position="59"/>
    </location>
</feature>
<comment type="caution">
    <text evidence="8">The sequence shown here is derived from an EMBL/GenBank/DDBJ whole genome shotgun (WGS) entry which is preliminary data.</text>
</comment>
<evidence type="ECO:0008006" key="10">
    <source>
        <dbReference type="Google" id="ProtNLM"/>
    </source>
</evidence>
<keyword evidence="4" id="KW-0333">Golgi apparatus</keyword>
<dbReference type="PANTHER" id="PTHR21493:SF9">
    <property type="entry name" value="GOLGI TRANSPORT PROTEIN 1-RELATED"/>
    <property type="match status" value="1"/>
</dbReference>
<protein>
    <recommendedName>
        <fullName evidence="10">Vesicle transport protein GOT1B</fullName>
    </recommendedName>
</protein>
<feature type="transmembrane region" description="Helical" evidence="7">
    <location>
        <begin position="12"/>
        <end position="33"/>
    </location>
</feature>
<feature type="transmembrane region" description="Helical" evidence="7">
    <location>
        <begin position="71"/>
        <end position="87"/>
    </location>
</feature>
<evidence type="ECO:0000313" key="9">
    <source>
        <dbReference type="Proteomes" id="UP000247498"/>
    </source>
</evidence>
<dbReference type="InParanoid" id="A0A2V0P2B4"/>
<evidence type="ECO:0000256" key="6">
    <source>
        <dbReference type="ARBA" id="ARBA00025799"/>
    </source>
</evidence>
<dbReference type="EMBL" id="BDRX01000047">
    <property type="protein sequence ID" value="GBF94006.1"/>
    <property type="molecule type" value="Genomic_DNA"/>
</dbReference>
<dbReference type="OrthoDB" id="204784at2759"/>
<keyword evidence="5 7" id="KW-0472">Membrane</keyword>
<keyword evidence="2 7" id="KW-0812">Transmembrane</keyword>
<evidence type="ECO:0000313" key="8">
    <source>
        <dbReference type="EMBL" id="GBF94006.1"/>
    </source>
</evidence>
<dbReference type="FunCoup" id="A0A2V0P2B4">
    <property type="interactions" value="2011"/>
</dbReference>
<dbReference type="InterPro" id="IPR007305">
    <property type="entry name" value="Vesicle_transpt_Got1/SFT2"/>
</dbReference>
<dbReference type="STRING" id="307507.A0A2V0P2B4"/>
<reference evidence="8 9" key="1">
    <citation type="journal article" date="2018" name="Sci. Rep.">
        <title>Raphidocelis subcapitata (=Pseudokirchneriella subcapitata) provides an insight into genome evolution and environmental adaptations in the Sphaeropleales.</title>
        <authorList>
            <person name="Suzuki S."/>
            <person name="Yamaguchi H."/>
            <person name="Nakajima N."/>
            <person name="Kawachi M."/>
        </authorList>
    </citation>
    <scope>NUCLEOTIDE SEQUENCE [LARGE SCALE GENOMIC DNA]</scope>
    <source>
        <strain evidence="8 9">NIES-35</strain>
    </source>
</reference>
<dbReference type="AlphaFoldDB" id="A0A2V0P2B4"/>
<organism evidence="8 9">
    <name type="scientific">Raphidocelis subcapitata</name>
    <dbReference type="NCBI Taxonomy" id="307507"/>
    <lineage>
        <taxon>Eukaryota</taxon>
        <taxon>Viridiplantae</taxon>
        <taxon>Chlorophyta</taxon>
        <taxon>core chlorophytes</taxon>
        <taxon>Chlorophyceae</taxon>
        <taxon>CS clade</taxon>
        <taxon>Sphaeropleales</taxon>
        <taxon>Selenastraceae</taxon>
        <taxon>Raphidocelis</taxon>
    </lineage>
</organism>
<name>A0A2V0P2B4_9CHLO</name>
<dbReference type="GO" id="GO:0005829">
    <property type="term" value="C:cytosol"/>
    <property type="evidence" value="ECO:0007669"/>
    <property type="project" value="GOC"/>
</dbReference>
<evidence type="ECO:0000256" key="3">
    <source>
        <dbReference type="ARBA" id="ARBA00022989"/>
    </source>
</evidence>
<comment type="similarity">
    <text evidence="6">Belongs to the GOT1 family.</text>
</comment>
<comment type="subcellular location">
    <subcellularLocation>
        <location evidence="1">Golgi apparatus membrane</location>
        <topology evidence="1">Multi-pass membrane protein</topology>
    </subcellularLocation>
</comment>
<dbReference type="GO" id="GO:0006888">
    <property type="term" value="P:endoplasmic reticulum to Golgi vesicle-mediated transport"/>
    <property type="evidence" value="ECO:0007669"/>
    <property type="project" value="InterPro"/>
</dbReference>
<evidence type="ECO:0000256" key="1">
    <source>
        <dbReference type="ARBA" id="ARBA00004653"/>
    </source>
</evidence>
<gene>
    <name evidence="8" type="ORF">Rsub_07274</name>
</gene>
<dbReference type="GO" id="GO:0042147">
    <property type="term" value="P:retrograde transport, endosome to Golgi"/>
    <property type="evidence" value="ECO:0007669"/>
    <property type="project" value="InterPro"/>
</dbReference>
<dbReference type="Proteomes" id="UP000247498">
    <property type="component" value="Unassembled WGS sequence"/>
</dbReference>
<evidence type="ECO:0000256" key="7">
    <source>
        <dbReference type="SAM" id="Phobius"/>
    </source>
</evidence>